<feature type="transmembrane region" description="Helical" evidence="9">
    <location>
        <begin position="461"/>
        <end position="480"/>
    </location>
</feature>
<evidence type="ECO:0000313" key="11">
    <source>
        <dbReference type="EMBL" id="KAF7173653.1"/>
    </source>
</evidence>
<evidence type="ECO:0000256" key="8">
    <source>
        <dbReference type="SAM" id="MobiDB-lite"/>
    </source>
</evidence>
<accession>A0A8H6V046</accession>
<dbReference type="GO" id="GO:0016020">
    <property type="term" value="C:membrane"/>
    <property type="evidence" value="ECO:0007669"/>
    <property type="project" value="UniProtKB-SubCell"/>
</dbReference>
<evidence type="ECO:0000256" key="3">
    <source>
        <dbReference type="ARBA" id="ARBA00022448"/>
    </source>
</evidence>
<dbReference type="FunFam" id="1.20.1250.20:FF:000117">
    <property type="entry name" value="MFS hexose transporter"/>
    <property type="match status" value="1"/>
</dbReference>
<dbReference type="PROSITE" id="PS00216">
    <property type="entry name" value="SUGAR_TRANSPORT_1"/>
    <property type="match status" value="1"/>
</dbReference>
<feature type="region of interest" description="Disordered" evidence="8">
    <location>
        <begin position="511"/>
        <end position="541"/>
    </location>
</feature>
<dbReference type="NCBIfam" id="TIGR00879">
    <property type="entry name" value="SP"/>
    <property type="match status" value="1"/>
</dbReference>
<dbReference type="SUPFAM" id="SSF103473">
    <property type="entry name" value="MFS general substrate transporter"/>
    <property type="match status" value="1"/>
</dbReference>
<keyword evidence="3 7" id="KW-0813">Transport</keyword>
<evidence type="ECO:0000256" key="2">
    <source>
        <dbReference type="ARBA" id="ARBA00010992"/>
    </source>
</evidence>
<evidence type="ECO:0000259" key="10">
    <source>
        <dbReference type="PROSITE" id="PS50850"/>
    </source>
</evidence>
<proteinExistence type="inferred from homology"/>
<evidence type="ECO:0000313" key="12">
    <source>
        <dbReference type="Proteomes" id="UP000654922"/>
    </source>
</evidence>
<evidence type="ECO:0000256" key="9">
    <source>
        <dbReference type="SAM" id="Phobius"/>
    </source>
</evidence>
<evidence type="ECO:0000256" key="7">
    <source>
        <dbReference type="RuleBase" id="RU003346"/>
    </source>
</evidence>
<dbReference type="InterPro" id="IPR005828">
    <property type="entry name" value="MFS_sugar_transport-like"/>
</dbReference>
<dbReference type="InterPro" id="IPR050360">
    <property type="entry name" value="MFS_Sugar_Transporters"/>
</dbReference>
<dbReference type="AlphaFoldDB" id="A0A8H6V046"/>
<feature type="domain" description="Major facilitator superfamily (MFS) profile" evidence="10">
    <location>
        <begin position="46"/>
        <end position="484"/>
    </location>
</feature>
<dbReference type="Gene3D" id="1.20.1250.20">
    <property type="entry name" value="MFS general substrate transporter like domains"/>
    <property type="match status" value="1"/>
</dbReference>
<feature type="transmembrane region" description="Helical" evidence="9">
    <location>
        <begin position="396"/>
        <end position="419"/>
    </location>
</feature>
<evidence type="ECO:0000256" key="6">
    <source>
        <dbReference type="ARBA" id="ARBA00023136"/>
    </source>
</evidence>
<dbReference type="InterPro" id="IPR005829">
    <property type="entry name" value="Sugar_transporter_CS"/>
</dbReference>
<dbReference type="PROSITE" id="PS50850">
    <property type="entry name" value="MFS"/>
    <property type="match status" value="1"/>
</dbReference>
<feature type="transmembrane region" description="Helical" evidence="9">
    <location>
        <begin position="336"/>
        <end position="353"/>
    </location>
</feature>
<dbReference type="InterPro" id="IPR020846">
    <property type="entry name" value="MFS_dom"/>
</dbReference>
<feature type="transmembrane region" description="Helical" evidence="9">
    <location>
        <begin position="294"/>
        <end position="316"/>
    </location>
</feature>
<keyword evidence="5 9" id="KW-1133">Transmembrane helix</keyword>
<feature type="transmembrane region" description="Helical" evidence="9">
    <location>
        <begin position="360"/>
        <end position="384"/>
    </location>
</feature>
<gene>
    <name evidence="11" type="ORF">CNMCM5623_005891</name>
</gene>
<dbReference type="Pfam" id="PF00083">
    <property type="entry name" value="Sugar_tr"/>
    <property type="match status" value="1"/>
</dbReference>
<dbReference type="GO" id="GO:0005351">
    <property type="term" value="F:carbohydrate:proton symporter activity"/>
    <property type="evidence" value="ECO:0007669"/>
    <property type="project" value="TreeGrafter"/>
</dbReference>
<protein>
    <recommendedName>
        <fullName evidence="10">Major facilitator superfamily (MFS) profile domain-containing protein</fullName>
    </recommendedName>
</protein>
<organism evidence="11 12">
    <name type="scientific">Aspergillus felis</name>
    <dbReference type="NCBI Taxonomy" id="1287682"/>
    <lineage>
        <taxon>Eukaryota</taxon>
        <taxon>Fungi</taxon>
        <taxon>Dikarya</taxon>
        <taxon>Ascomycota</taxon>
        <taxon>Pezizomycotina</taxon>
        <taxon>Eurotiomycetes</taxon>
        <taxon>Eurotiomycetidae</taxon>
        <taxon>Eurotiales</taxon>
        <taxon>Aspergillaceae</taxon>
        <taxon>Aspergillus</taxon>
        <taxon>Aspergillus subgen. Fumigati</taxon>
    </lineage>
</organism>
<name>A0A8H6V046_9EURO</name>
<dbReference type="Proteomes" id="UP000654922">
    <property type="component" value="Unassembled WGS sequence"/>
</dbReference>
<feature type="transmembrane region" description="Helical" evidence="9">
    <location>
        <begin position="84"/>
        <end position="107"/>
    </location>
</feature>
<feature type="transmembrane region" description="Helical" evidence="9">
    <location>
        <begin position="431"/>
        <end position="449"/>
    </location>
</feature>
<evidence type="ECO:0000256" key="5">
    <source>
        <dbReference type="ARBA" id="ARBA00022989"/>
    </source>
</evidence>
<comment type="subcellular location">
    <subcellularLocation>
        <location evidence="1">Membrane</location>
        <topology evidence="1">Multi-pass membrane protein</topology>
    </subcellularLocation>
</comment>
<comment type="similarity">
    <text evidence="2 7">Belongs to the major facilitator superfamily. Sugar transporter (TC 2.A.1.1) family.</text>
</comment>
<dbReference type="OrthoDB" id="6133115at2759"/>
<dbReference type="PRINTS" id="PR00171">
    <property type="entry name" value="SUGRTRNSPORT"/>
</dbReference>
<feature type="transmembrane region" description="Helical" evidence="9">
    <location>
        <begin position="114"/>
        <end position="133"/>
    </location>
</feature>
<dbReference type="InterPro" id="IPR036259">
    <property type="entry name" value="MFS_trans_sf"/>
</dbReference>
<comment type="caution">
    <text evidence="11">The sequence shown here is derived from an EMBL/GenBank/DDBJ whole genome shotgun (WGS) entry which is preliminary data.</text>
</comment>
<dbReference type="EMBL" id="JACBAE010001062">
    <property type="protein sequence ID" value="KAF7173653.1"/>
    <property type="molecule type" value="Genomic_DNA"/>
</dbReference>
<dbReference type="InterPro" id="IPR003663">
    <property type="entry name" value="Sugar/inositol_transpt"/>
</dbReference>
<dbReference type="PANTHER" id="PTHR48022:SF3">
    <property type="entry name" value="HEXOSE TRANSPORTER PROTEIN (AFU_ORTHOLOGUE AFUA_8G04480)-RELATED"/>
    <property type="match status" value="1"/>
</dbReference>
<keyword evidence="6 9" id="KW-0472">Membrane</keyword>
<feature type="transmembrane region" description="Helical" evidence="9">
    <location>
        <begin position="173"/>
        <end position="193"/>
    </location>
</feature>
<keyword evidence="4 9" id="KW-0812">Transmembrane</keyword>
<feature type="transmembrane region" description="Helical" evidence="9">
    <location>
        <begin position="43"/>
        <end position="64"/>
    </location>
</feature>
<feature type="transmembrane region" description="Helical" evidence="9">
    <location>
        <begin position="205"/>
        <end position="225"/>
    </location>
</feature>
<feature type="transmembrane region" description="Helical" evidence="9">
    <location>
        <begin position="139"/>
        <end position="161"/>
    </location>
</feature>
<reference evidence="11" key="1">
    <citation type="submission" date="2020-06" db="EMBL/GenBank/DDBJ databases">
        <title>Draft genome sequences of strains closely related to Aspergillus parafelis and Aspergillus hiratsukae.</title>
        <authorList>
            <person name="Dos Santos R.A.C."/>
            <person name="Rivero-Menendez O."/>
            <person name="Steenwyk J.L."/>
            <person name="Mead M.E."/>
            <person name="Goldman G.H."/>
            <person name="Alastruey-Izquierdo A."/>
            <person name="Rokas A."/>
        </authorList>
    </citation>
    <scope>NUCLEOTIDE SEQUENCE</scope>
    <source>
        <strain evidence="11">CNM-CM5623</strain>
    </source>
</reference>
<evidence type="ECO:0000256" key="1">
    <source>
        <dbReference type="ARBA" id="ARBA00004141"/>
    </source>
</evidence>
<sequence length="541" mass="59978">MERRSSSLKMDGPDGPRDIEDRLAHVLPQNPKPWYLTPHLLKLNLCIGVVFLSATTMGFDSSMMNGLQGLDTWMSYFDNPSGTWLGLLNAVMFLGGVILAFPAAWLSDTIGRRYTIMIGIVILTLGAAIQGASQNIATFIVSRFIVGLGVEIAIVPAPVLITEIAYPTHRAKVTGLFQTCFYIGSIASSWITFGTFTLGSTWSWRIPSIMQAFFPLVQLVGILFVPESPRWLVSKNKLEEARAFLVTYHAGGDSSHPLVDHEMELITAHIQSETEIAGMGWSVLWNTAADKKRLAIAGFAAVISQWSGNGIITYYLALVLDTVGIKDSFTKTLINGILQIFNFFAAIIGSFCIDRLGRRTLYLISCTGMLVTFTIFTVLSAVYLEGTNSESVGRTVIAFIFIFFFFYDIGVTPLTFAYPTEILPFHARQKGIAFTNLCNTIALTFNTFVNPIALEAIAWKYYLVYLALLVFITITVYLFFAETKGLSLEEISEVFDGPAIAAGWYRRRHTTDEEGDSHSERHNDTDDADKEIVEHCEKAQG</sequence>
<dbReference type="PANTHER" id="PTHR48022">
    <property type="entry name" value="PLASTIDIC GLUCOSE TRANSPORTER 4"/>
    <property type="match status" value="1"/>
</dbReference>
<evidence type="ECO:0000256" key="4">
    <source>
        <dbReference type="ARBA" id="ARBA00022692"/>
    </source>
</evidence>